<evidence type="ECO:0000313" key="4">
    <source>
        <dbReference type="EMBL" id="KXJ90664.1"/>
    </source>
</evidence>
<dbReference type="OrthoDB" id="21470at2759"/>
<dbReference type="InParanoid" id="A0A136J0T1"/>
<dbReference type="Gene3D" id="3.30.1370.50">
    <property type="entry name" value="R3H-like domain"/>
    <property type="match status" value="1"/>
</dbReference>
<dbReference type="InterPro" id="IPR051189">
    <property type="entry name" value="Splicing_assoc_domain"/>
</dbReference>
<protein>
    <recommendedName>
        <fullName evidence="6">Protein SQS1</fullName>
    </recommendedName>
</protein>
<feature type="compositionally biased region" description="Basic and acidic residues" evidence="1">
    <location>
        <begin position="110"/>
        <end position="128"/>
    </location>
</feature>
<feature type="region of interest" description="Disordered" evidence="1">
    <location>
        <begin position="303"/>
        <end position="330"/>
    </location>
</feature>
<feature type="compositionally biased region" description="Basic residues" evidence="1">
    <location>
        <begin position="375"/>
        <end position="384"/>
    </location>
</feature>
<dbReference type="PANTHER" id="PTHR14195">
    <property type="entry name" value="G PATCH DOMAIN CONTAINING PROTEIN 2"/>
    <property type="match status" value="1"/>
</dbReference>
<gene>
    <name evidence="4" type="ORF">Micbo1qcDRAFT_176425</name>
</gene>
<dbReference type="GO" id="GO:0003676">
    <property type="term" value="F:nucleic acid binding"/>
    <property type="evidence" value="ECO:0007669"/>
    <property type="project" value="UniProtKB-UniRule"/>
</dbReference>
<dbReference type="InterPro" id="IPR036867">
    <property type="entry name" value="R3H_dom_sf"/>
</dbReference>
<reference evidence="5" key="1">
    <citation type="submission" date="2016-02" db="EMBL/GenBank/DDBJ databases">
        <title>Draft genome sequence of Microdochium bolleyi, a fungal endophyte of beachgrass.</title>
        <authorList>
            <consortium name="DOE Joint Genome Institute"/>
            <person name="David A.S."/>
            <person name="May G."/>
            <person name="Haridas S."/>
            <person name="Lim J."/>
            <person name="Wang M."/>
            <person name="Labutti K."/>
            <person name="Lipzen A."/>
            <person name="Barry K."/>
            <person name="Grigoriev I.V."/>
        </authorList>
    </citation>
    <scope>NUCLEOTIDE SEQUENCE [LARGE SCALE GENOMIC DNA]</scope>
    <source>
        <strain evidence="5">J235TASD1</strain>
    </source>
</reference>
<evidence type="ECO:0000259" key="2">
    <source>
        <dbReference type="PROSITE" id="PS50174"/>
    </source>
</evidence>
<dbReference type="EMBL" id="KQ964252">
    <property type="protein sequence ID" value="KXJ90664.1"/>
    <property type="molecule type" value="Genomic_DNA"/>
</dbReference>
<feature type="compositionally biased region" description="Basic residues" evidence="1">
    <location>
        <begin position="228"/>
        <end position="241"/>
    </location>
</feature>
<dbReference type="STRING" id="196109.A0A136J0T1"/>
<evidence type="ECO:0000313" key="5">
    <source>
        <dbReference type="Proteomes" id="UP000070501"/>
    </source>
</evidence>
<dbReference type="SUPFAM" id="SSF82708">
    <property type="entry name" value="R3H domain"/>
    <property type="match status" value="1"/>
</dbReference>
<sequence>MAEEVRNTLFHRRELMGRGNSRLRHQPVVFVSAGLMDPLEDFEVKPNQSSQPPASPAPPVVSQAQGEMAAVLPARSPSPSSPAVASIPCVPAEENSSDPPEEPLFFIDTMGDRALRPSERVPEDEMNHSDLGSDSDASEDIILFKGRDHARHAPAQSEAAHTQKAANQEIESLNLPELTIELEHISVETAQRTVVEPAALSSKPTASRVVNPPVSHPDSDDFVSLTSSRKKSRGKQSRSRRPRDDLSDEEAAIVADYIANMRDEADSDEDTGDVHPGLGSHAFHMLRDIGGTDSDAVPARIISEDDSSRTSDDDENDEPNEEALQRRAEAQDAKLARLLAKQEELGMGGDDIVLFDDADTDGNDGDGWQIAPKQTPRRRKKKGASKQARIVQEKGQYPSASRMAEVFDDLDLMDWQRPSLNNFKPIGKRQQPVFDVSDSDLEEAMAIAWKKDRAKKAEKKKAREELRSQGLLGKNVNPDDLRVKYRGGMSIDDMEVEFETFLMGTHEQIHLPPFDKKGRQTVHLIANKFKIKSQSAGKGNTRCPVLYRTKATLPYEADFFNNVFSRIKQSWFPRVDVDDQVVSEAKVFRARSELGASRAKKRGVVHLREGEVVGQHASELGIENKGRAMLEKMGWSKGMALGTEDNRGIIVPITHVVKKGKAGLGDI</sequence>
<dbReference type="Proteomes" id="UP000070501">
    <property type="component" value="Unassembled WGS sequence"/>
</dbReference>
<feature type="region of interest" description="Disordered" evidence="1">
    <location>
        <begin position="41"/>
        <end position="170"/>
    </location>
</feature>
<dbReference type="SMART" id="SM00443">
    <property type="entry name" value="G_patch"/>
    <property type="match status" value="1"/>
</dbReference>
<dbReference type="InterPro" id="IPR000467">
    <property type="entry name" value="G_patch_dom"/>
</dbReference>
<proteinExistence type="predicted"/>
<feature type="domain" description="G-patch" evidence="2">
    <location>
        <begin position="622"/>
        <end position="667"/>
    </location>
</feature>
<feature type="compositionally biased region" description="Acidic residues" evidence="1">
    <location>
        <begin position="312"/>
        <end position="321"/>
    </location>
</feature>
<dbReference type="PROSITE" id="PS50174">
    <property type="entry name" value="G_PATCH"/>
    <property type="match status" value="1"/>
</dbReference>
<keyword evidence="5" id="KW-1185">Reference proteome</keyword>
<dbReference type="Pfam" id="PF01424">
    <property type="entry name" value="R3H"/>
    <property type="match status" value="1"/>
</dbReference>
<name>A0A136J0T1_9PEZI</name>
<evidence type="ECO:0008006" key="6">
    <source>
        <dbReference type="Google" id="ProtNLM"/>
    </source>
</evidence>
<feature type="compositionally biased region" description="Low complexity" evidence="1">
    <location>
        <begin position="60"/>
        <end position="92"/>
    </location>
</feature>
<feature type="domain" description="R3H" evidence="3">
    <location>
        <begin position="488"/>
        <end position="550"/>
    </location>
</feature>
<dbReference type="InterPro" id="IPR001374">
    <property type="entry name" value="R3H_dom"/>
</dbReference>
<evidence type="ECO:0000256" key="1">
    <source>
        <dbReference type="SAM" id="MobiDB-lite"/>
    </source>
</evidence>
<dbReference type="AlphaFoldDB" id="A0A136J0T1"/>
<organism evidence="4 5">
    <name type="scientific">Microdochium bolleyi</name>
    <dbReference type="NCBI Taxonomy" id="196109"/>
    <lineage>
        <taxon>Eukaryota</taxon>
        <taxon>Fungi</taxon>
        <taxon>Dikarya</taxon>
        <taxon>Ascomycota</taxon>
        <taxon>Pezizomycotina</taxon>
        <taxon>Sordariomycetes</taxon>
        <taxon>Xylariomycetidae</taxon>
        <taxon>Xylariales</taxon>
        <taxon>Microdochiaceae</taxon>
        <taxon>Microdochium</taxon>
    </lineage>
</organism>
<dbReference type="Pfam" id="PF01585">
    <property type="entry name" value="G-patch"/>
    <property type="match status" value="1"/>
</dbReference>
<feature type="region of interest" description="Disordered" evidence="1">
    <location>
        <begin position="356"/>
        <end position="398"/>
    </location>
</feature>
<feature type="region of interest" description="Disordered" evidence="1">
    <location>
        <begin position="197"/>
        <end position="279"/>
    </location>
</feature>
<evidence type="ECO:0000259" key="3">
    <source>
        <dbReference type="PROSITE" id="PS51061"/>
    </source>
</evidence>
<accession>A0A136J0T1</accession>
<dbReference type="PROSITE" id="PS51061">
    <property type="entry name" value="R3H"/>
    <property type="match status" value="1"/>
</dbReference>